<dbReference type="NCBIfam" id="NF033633">
    <property type="entry name" value="SLATT_2"/>
    <property type="match status" value="1"/>
</dbReference>
<evidence type="ECO:0000256" key="1">
    <source>
        <dbReference type="SAM" id="Phobius"/>
    </source>
</evidence>
<proteinExistence type="predicted"/>
<evidence type="ECO:0000259" key="2">
    <source>
        <dbReference type="Pfam" id="PF18183"/>
    </source>
</evidence>
<accession>A0A923I1U7</accession>
<dbReference type="Pfam" id="PF18183">
    <property type="entry name" value="SLATT_2"/>
    <property type="match status" value="1"/>
</dbReference>
<keyword evidence="1" id="KW-0472">Membrane</keyword>
<dbReference type="InterPro" id="IPR040688">
    <property type="entry name" value="SLATT_2"/>
</dbReference>
<feature type="transmembrane region" description="Helical" evidence="1">
    <location>
        <begin position="104"/>
        <end position="124"/>
    </location>
</feature>
<comment type="caution">
    <text evidence="3">The sequence shown here is derived from an EMBL/GenBank/DDBJ whole genome shotgun (WGS) entry which is preliminary data.</text>
</comment>
<dbReference type="RefSeq" id="WP_186881815.1">
    <property type="nucleotide sequence ID" value="NZ_JACOGG010000013.1"/>
</dbReference>
<keyword evidence="4" id="KW-1185">Reference proteome</keyword>
<reference evidence="3" key="1">
    <citation type="submission" date="2020-08" db="EMBL/GenBank/DDBJ databases">
        <title>Novel species isolated from subtropical streams in China.</title>
        <authorList>
            <person name="Lu H."/>
        </authorList>
    </citation>
    <scope>NUCLEOTIDE SEQUENCE</scope>
    <source>
        <strain evidence="3">CY7W</strain>
    </source>
</reference>
<dbReference type="Proteomes" id="UP000612361">
    <property type="component" value="Unassembled WGS sequence"/>
</dbReference>
<feature type="transmembrane region" description="Helical" evidence="1">
    <location>
        <begin position="136"/>
        <end position="154"/>
    </location>
</feature>
<organism evidence="3 4">
    <name type="scientific">Undibacterium rugosum</name>
    <dbReference type="NCBI Taxonomy" id="2762291"/>
    <lineage>
        <taxon>Bacteria</taxon>
        <taxon>Pseudomonadati</taxon>
        <taxon>Pseudomonadota</taxon>
        <taxon>Betaproteobacteria</taxon>
        <taxon>Burkholderiales</taxon>
        <taxon>Oxalobacteraceae</taxon>
        <taxon>Undibacterium</taxon>
    </lineage>
</organism>
<name>A0A923I1U7_9BURK</name>
<dbReference type="EMBL" id="JACOGG010000013">
    <property type="protein sequence ID" value="MBC3936254.1"/>
    <property type="molecule type" value="Genomic_DNA"/>
</dbReference>
<feature type="domain" description="SMODS and SLOG-associating 2TM effector" evidence="2">
    <location>
        <begin position="84"/>
        <end position="234"/>
    </location>
</feature>
<keyword evidence="1" id="KW-1133">Transmembrane helix</keyword>
<dbReference type="NCBIfam" id="NF033634">
    <property type="entry name" value="SLATT_1"/>
    <property type="match status" value="1"/>
</dbReference>
<protein>
    <submittedName>
        <fullName evidence="3">DUF4231 domain-containing protein</fullName>
    </submittedName>
</protein>
<sequence length="248" mass="26866">MAENDLAVNTQNQNDTTALTAIGAVEPVADTAADVAVVSAPAADAGTDLAPIVDPALLEVPFNTDAMGLIEAAKTKVLDEIDASISWYAEKAPQRGATARRLRIAMITTGGLSAVIPSLTQMHLPAWMVPVLGETISPMWTSVLIALTATLYAYERFYGDAEAWMRFVLAQQQLQRLREEFELNWLTIQVLHVGQPDLGKEMAELIRVSRARHRIIQIETEQWTAAFKAGLQATTPKQVEEKGAATGG</sequence>
<dbReference type="AlphaFoldDB" id="A0A923I1U7"/>
<evidence type="ECO:0000313" key="3">
    <source>
        <dbReference type="EMBL" id="MBC3936254.1"/>
    </source>
</evidence>
<gene>
    <name evidence="3" type="ORF">H8K47_12840</name>
</gene>
<evidence type="ECO:0000313" key="4">
    <source>
        <dbReference type="Proteomes" id="UP000612361"/>
    </source>
</evidence>
<keyword evidence="1" id="KW-0812">Transmembrane</keyword>